<feature type="domain" description="SnoaL-like" evidence="9">
    <location>
        <begin position="305"/>
        <end position="405"/>
    </location>
</feature>
<evidence type="ECO:0000256" key="6">
    <source>
        <dbReference type="SAM" id="MobiDB-lite"/>
    </source>
</evidence>
<sequence length="422" mass="45805">MRHARHPGSGHGPSAVRGALFTAGFTAGGHSCEACAAARGTDASSGGRRADGATARRRGDRRSDGTTGGATGRHGATGCGTWGQGGDVGDESEAVTAVRHGGPAAFGELVEEYRHELRVHCYRMLGSYTDADDMVQETMMRAWRRRETFEGRSTLRAWLYRIATNACLDLLSGPARSREITVDVNGAARSPFAEVPWLQPYPDRLLDLAAPGEGRPEAVAVERETIELAYLAAIQHLPPRQRAVLILRDVAGWPAEETSQALELSVAAVKSALQRARATLRMHLPARRSQWGPATEPSEEERAVLRRYMEASVDGDLSALAALLREDARQTMPPASQVFDGRAAILDMWRPVMIGPQAWGEWQALPTRANRQPAVANYVRRPGHDRYTAVNIDVLRVEDGLIAEITTFGPELHAAFGLPAEL</sequence>
<evidence type="ECO:0000256" key="4">
    <source>
        <dbReference type="ARBA" id="ARBA00023082"/>
    </source>
</evidence>
<comment type="similarity">
    <text evidence="1">Belongs to the sigma-70 factor family. ECF subfamily.</text>
</comment>
<dbReference type="CDD" id="cd06171">
    <property type="entry name" value="Sigma70_r4"/>
    <property type="match status" value="1"/>
</dbReference>
<accession>A0ABX1B4H6</accession>
<evidence type="ECO:0000256" key="2">
    <source>
        <dbReference type="ARBA" id="ARBA00011344"/>
    </source>
</evidence>
<dbReference type="InterPro" id="IPR013324">
    <property type="entry name" value="RNA_pol_sigma_r3/r4-like"/>
</dbReference>
<comment type="caution">
    <text evidence="10">The sequence shown here is derived from an EMBL/GenBank/DDBJ whole genome shotgun (WGS) entry which is preliminary data.</text>
</comment>
<dbReference type="Gene3D" id="3.10.450.50">
    <property type="match status" value="1"/>
</dbReference>
<dbReference type="InterPro" id="IPR014305">
    <property type="entry name" value="RNA_pol_sigma-G_actinobac"/>
</dbReference>
<comment type="subunit">
    <text evidence="2">Interacts transiently with the RNA polymerase catalytic core formed by RpoA, RpoB, RpoC and RpoZ (2 alpha, 1 beta, 1 beta' and 1 omega subunit) to form the RNA polymerase holoenzyme that can initiate transcription.</text>
</comment>
<dbReference type="SUPFAM" id="SSF88659">
    <property type="entry name" value="Sigma3 and sigma4 domains of RNA polymerase sigma factors"/>
    <property type="match status" value="1"/>
</dbReference>
<keyword evidence="5" id="KW-0804">Transcription</keyword>
<dbReference type="NCBIfam" id="TIGR02937">
    <property type="entry name" value="sigma70-ECF"/>
    <property type="match status" value="1"/>
</dbReference>
<name>A0ABX1B4H6_9ACTN</name>
<feature type="domain" description="RNA polymerase sigma factor 70 region 4 type 2" evidence="8">
    <location>
        <begin position="229"/>
        <end position="280"/>
    </location>
</feature>
<dbReference type="InterPro" id="IPR037401">
    <property type="entry name" value="SnoaL-like"/>
</dbReference>
<dbReference type="InterPro" id="IPR032710">
    <property type="entry name" value="NTF2-like_dom_sf"/>
</dbReference>
<feature type="region of interest" description="Disordered" evidence="6">
    <location>
        <begin position="38"/>
        <end position="90"/>
    </location>
</feature>
<keyword evidence="10" id="KW-0548">Nucleotidyltransferase</keyword>
<evidence type="ECO:0000259" key="8">
    <source>
        <dbReference type="Pfam" id="PF08281"/>
    </source>
</evidence>
<dbReference type="Gene3D" id="1.10.10.10">
    <property type="entry name" value="Winged helix-like DNA-binding domain superfamily/Winged helix DNA-binding domain"/>
    <property type="match status" value="1"/>
</dbReference>
<dbReference type="GO" id="GO:0003899">
    <property type="term" value="F:DNA-directed RNA polymerase activity"/>
    <property type="evidence" value="ECO:0007669"/>
    <property type="project" value="UniProtKB-EC"/>
</dbReference>
<dbReference type="InterPro" id="IPR039425">
    <property type="entry name" value="RNA_pol_sigma-70-like"/>
</dbReference>
<evidence type="ECO:0000259" key="7">
    <source>
        <dbReference type="Pfam" id="PF04542"/>
    </source>
</evidence>
<organism evidence="10 11">
    <name type="scientific">Nonomuraea composti</name>
    <dbReference type="NCBI Taxonomy" id="2720023"/>
    <lineage>
        <taxon>Bacteria</taxon>
        <taxon>Bacillati</taxon>
        <taxon>Actinomycetota</taxon>
        <taxon>Actinomycetes</taxon>
        <taxon>Streptosporangiales</taxon>
        <taxon>Streptosporangiaceae</taxon>
        <taxon>Nonomuraea</taxon>
    </lineage>
</organism>
<evidence type="ECO:0000256" key="5">
    <source>
        <dbReference type="ARBA" id="ARBA00023163"/>
    </source>
</evidence>
<dbReference type="EC" id="2.7.7.6" evidence="10"/>
<feature type="domain" description="RNA polymerase sigma-70 region 2" evidence="7">
    <location>
        <begin position="109"/>
        <end position="172"/>
    </location>
</feature>
<dbReference type="NCBIfam" id="NF006089">
    <property type="entry name" value="PRK08241.1"/>
    <property type="match status" value="1"/>
</dbReference>
<keyword evidence="4" id="KW-0731">Sigma factor</keyword>
<proteinExistence type="inferred from homology"/>
<dbReference type="InterPro" id="IPR013325">
    <property type="entry name" value="RNA_pol_sigma_r2"/>
</dbReference>
<dbReference type="InterPro" id="IPR014284">
    <property type="entry name" value="RNA_pol_sigma-70_dom"/>
</dbReference>
<dbReference type="Proteomes" id="UP000696294">
    <property type="component" value="Unassembled WGS sequence"/>
</dbReference>
<keyword evidence="11" id="KW-1185">Reference proteome</keyword>
<dbReference type="PANTHER" id="PTHR43133">
    <property type="entry name" value="RNA POLYMERASE ECF-TYPE SIGMA FACTO"/>
    <property type="match status" value="1"/>
</dbReference>
<evidence type="ECO:0000259" key="9">
    <source>
        <dbReference type="Pfam" id="PF12680"/>
    </source>
</evidence>
<dbReference type="InterPro" id="IPR013249">
    <property type="entry name" value="RNA_pol_sigma70_r4_t2"/>
</dbReference>
<dbReference type="Pfam" id="PF12680">
    <property type="entry name" value="SnoaL_2"/>
    <property type="match status" value="1"/>
</dbReference>
<gene>
    <name evidence="10" type="ORF">HCN51_25340</name>
</gene>
<dbReference type="SUPFAM" id="SSF88946">
    <property type="entry name" value="Sigma2 domain of RNA polymerase sigma factors"/>
    <property type="match status" value="1"/>
</dbReference>
<feature type="compositionally biased region" description="Gly residues" evidence="6">
    <location>
        <begin position="66"/>
        <end position="87"/>
    </location>
</feature>
<dbReference type="Pfam" id="PF08281">
    <property type="entry name" value="Sigma70_r4_2"/>
    <property type="match status" value="1"/>
</dbReference>
<protein>
    <submittedName>
        <fullName evidence="10">RNA polymerase subunit sigma-70</fullName>
        <ecNumber evidence="10">2.7.7.6</ecNumber>
    </submittedName>
</protein>
<dbReference type="InterPro" id="IPR036388">
    <property type="entry name" value="WH-like_DNA-bd_sf"/>
</dbReference>
<evidence type="ECO:0000256" key="3">
    <source>
        <dbReference type="ARBA" id="ARBA00023015"/>
    </source>
</evidence>
<dbReference type="Pfam" id="PF04542">
    <property type="entry name" value="Sigma70_r2"/>
    <property type="match status" value="1"/>
</dbReference>
<evidence type="ECO:0000256" key="1">
    <source>
        <dbReference type="ARBA" id="ARBA00010641"/>
    </source>
</evidence>
<evidence type="ECO:0000313" key="11">
    <source>
        <dbReference type="Proteomes" id="UP000696294"/>
    </source>
</evidence>
<dbReference type="PANTHER" id="PTHR43133:SF65">
    <property type="entry name" value="ECF RNA POLYMERASE SIGMA FACTOR SIGG"/>
    <property type="match status" value="1"/>
</dbReference>
<dbReference type="Gene3D" id="1.10.1740.10">
    <property type="match status" value="1"/>
</dbReference>
<dbReference type="InterPro" id="IPR007627">
    <property type="entry name" value="RNA_pol_sigma70_r2"/>
</dbReference>
<reference evidence="10 11" key="1">
    <citation type="submission" date="2020-03" db="EMBL/GenBank/DDBJ databases">
        <title>WGS of actinomycetes isolated from Thailand.</title>
        <authorList>
            <person name="Thawai C."/>
        </authorList>
    </citation>
    <scope>NUCLEOTIDE SEQUENCE [LARGE SCALE GENOMIC DNA]</scope>
    <source>
        <strain evidence="10 11">FMUSA5-5</strain>
    </source>
</reference>
<keyword evidence="3" id="KW-0805">Transcription regulation</keyword>
<dbReference type="SUPFAM" id="SSF54427">
    <property type="entry name" value="NTF2-like"/>
    <property type="match status" value="1"/>
</dbReference>
<evidence type="ECO:0000313" key="10">
    <source>
        <dbReference type="EMBL" id="NJP92740.1"/>
    </source>
</evidence>
<dbReference type="NCBIfam" id="TIGR02960">
    <property type="entry name" value="SigX5"/>
    <property type="match status" value="1"/>
</dbReference>
<keyword evidence="10" id="KW-0808">Transferase</keyword>
<dbReference type="EMBL" id="JAATEP010000018">
    <property type="protein sequence ID" value="NJP92740.1"/>
    <property type="molecule type" value="Genomic_DNA"/>
</dbReference>